<dbReference type="EMBL" id="CADCXV010000898">
    <property type="protein sequence ID" value="CAB0038256.1"/>
    <property type="molecule type" value="Genomic_DNA"/>
</dbReference>
<evidence type="ECO:0000256" key="1">
    <source>
        <dbReference type="SAM" id="Phobius"/>
    </source>
</evidence>
<dbReference type="OrthoDB" id="7989680at2759"/>
<protein>
    <submittedName>
        <fullName evidence="2">Uncharacterized protein</fullName>
    </submittedName>
</protein>
<dbReference type="Proteomes" id="UP000479190">
    <property type="component" value="Unassembled WGS sequence"/>
</dbReference>
<accession>A0A6H5ING9</accession>
<keyword evidence="3" id="KW-1185">Reference proteome</keyword>
<name>A0A6H5ING9_9HYME</name>
<evidence type="ECO:0000313" key="2">
    <source>
        <dbReference type="EMBL" id="CAB0038256.1"/>
    </source>
</evidence>
<sequence length="151" mass="17706">MHNHIDTQLKKAQTAFRALSNLFHNKYLNHKAKIICYLLLIRPIITYASPIWWNCSASTMEKIRKFERVCLRSSLHMYRRYDSVNKPYFSNNALYNRAGIPRIDNHIIKLTRDYMANLASINNNYMSEFASFVRSSAINTAATVKKRLTEI</sequence>
<organism evidence="2 3">
    <name type="scientific">Trichogramma brassicae</name>
    <dbReference type="NCBI Taxonomy" id="86971"/>
    <lineage>
        <taxon>Eukaryota</taxon>
        <taxon>Metazoa</taxon>
        <taxon>Ecdysozoa</taxon>
        <taxon>Arthropoda</taxon>
        <taxon>Hexapoda</taxon>
        <taxon>Insecta</taxon>
        <taxon>Pterygota</taxon>
        <taxon>Neoptera</taxon>
        <taxon>Endopterygota</taxon>
        <taxon>Hymenoptera</taxon>
        <taxon>Apocrita</taxon>
        <taxon>Proctotrupomorpha</taxon>
        <taxon>Chalcidoidea</taxon>
        <taxon>Trichogrammatidae</taxon>
        <taxon>Trichogramma</taxon>
    </lineage>
</organism>
<keyword evidence="1" id="KW-0812">Transmembrane</keyword>
<feature type="transmembrane region" description="Helical" evidence="1">
    <location>
        <begin position="34"/>
        <end position="53"/>
    </location>
</feature>
<keyword evidence="1" id="KW-0472">Membrane</keyword>
<reference evidence="2 3" key="1">
    <citation type="submission" date="2020-02" db="EMBL/GenBank/DDBJ databases">
        <authorList>
            <person name="Ferguson B K."/>
        </authorList>
    </citation>
    <scope>NUCLEOTIDE SEQUENCE [LARGE SCALE GENOMIC DNA]</scope>
</reference>
<gene>
    <name evidence="2" type="ORF">TBRA_LOCUS10044</name>
</gene>
<evidence type="ECO:0000313" key="3">
    <source>
        <dbReference type="Proteomes" id="UP000479190"/>
    </source>
</evidence>
<keyword evidence="1" id="KW-1133">Transmembrane helix</keyword>
<proteinExistence type="predicted"/>
<dbReference type="AlphaFoldDB" id="A0A6H5ING9"/>